<evidence type="ECO:0000313" key="5">
    <source>
        <dbReference type="EMBL" id="KAK6148204.1"/>
    </source>
</evidence>
<dbReference type="InterPro" id="IPR000210">
    <property type="entry name" value="BTB/POZ_dom"/>
</dbReference>
<evidence type="ECO:0008006" key="7">
    <source>
        <dbReference type="Google" id="ProtNLM"/>
    </source>
</evidence>
<dbReference type="EMBL" id="JABTTQ020000010">
    <property type="protein sequence ID" value="KAK6148204.1"/>
    <property type="molecule type" value="Genomic_DNA"/>
</dbReference>
<comment type="pathway">
    <text evidence="1">Protein modification; protein ubiquitination.</text>
</comment>
<dbReference type="SUPFAM" id="SSF54695">
    <property type="entry name" value="POZ domain"/>
    <property type="match status" value="1"/>
</dbReference>
<dbReference type="Proteomes" id="UP001318860">
    <property type="component" value="Unassembled WGS sequence"/>
</dbReference>
<name>A0ABR0WPW9_REHGL</name>
<gene>
    <name evidence="5" type="ORF">DH2020_019116</name>
</gene>
<evidence type="ECO:0000313" key="6">
    <source>
        <dbReference type="Proteomes" id="UP001318860"/>
    </source>
</evidence>
<proteinExistence type="inferred from homology"/>
<dbReference type="InterPro" id="IPR002083">
    <property type="entry name" value="MATH/TRAF_dom"/>
</dbReference>
<evidence type="ECO:0000259" key="3">
    <source>
        <dbReference type="PROSITE" id="PS50097"/>
    </source>
</evidence>
<comment type="caution">
    <text evidence="5">The sequence shown here is derived from an EMBL/GenBank/DDBJ whole genome shotgun (WGS) entry which is preliminary data.</text>
</comment>
<dbReference type="Pfam" id="PF00651">
    <property type="entry name" value="BTB"/>
    <property type="match status" value="1"/>
</dbReference>
<feature type="domain" description="BTB" evidence="3">
    <location>
        <begin position="88"/>
        <end position="162"/>
    </location>
</feature>
<evidence type="ECO:0000256" key="2">
    <source>
        <dbReference type="ARBA" id="ARBA00010846"/>
    </source>
</evidence>
<dbReference type="Pfam" id="PF22486">
    <property type="entry name" value="MATH_2"/>
    <property type="match status" value="1"/>
</dbReference>
<dbReference type="InterPro" id="IPR056423">
    <property type="entry name" value="BACK_BPM_SPOP"/>
</dbReference>
<dbReference type="SUPFAM" id="SSF49599">
    <property type="entry name" value="TRAF domain-like"/>
    <property type="match status" value="1"/>
</dbReference>
<dbReference type="CDD" id="cd00121">
    <property type="entry name" value="MATH"/>
    <property type="match status" value="1"/>
</dbReference>
<dbReference type="PANTHER" id="PTHR26379:SF466">
    <property type="entry name" value="BTB_POZ AND MATH DOMAIN-CONTAINING PROTEIN 4"/>
    <property type="match status" value="1"/>
</dbReference>
<dbReference type="Pfam" id="PF24570">
    <property type="entry name" value="BACK_BPM_SPOP"/>
    <property type="match status" value="1"/>
</dbReference>
<dbReference type="PROSITE" id="PS50144">
    <property type="entry name" value="MATH"/>
    <property type="match status" value="1"/>
</dbReference>
<dbReference type="InterPro" id="IPR045005">
    <property type="entry name" value="BPM1-6"/>
</dbReference>
<dbReference type="PANTHER" id="PTHR26379">
    <property type="entry name" value="BTB/POZ AND MATH DOMAIN-CONTAINING PROTEIN 1"/>
    <property type="match status" value="1"/>
</dbReference>
<feature type="domain" description="MATH" evidence="4">
    <location>
        <begin position="19"/>
        <end position="141"/>
    </location>
</feature>
<comment type="similarity">
    <text evidence="2">Belongs to the Tdpoz family.</text>
</comment>
<reference evidence="5 6" key="1">
    <citation type="journal article" date="2021" name="Comput. Struct. Biotechnol. J.">
        <title>De novo genome assembly of the potent medicinal plant Rehmannia glutinosa using nanopore technology.</title>
        <authorList>
            <person name="Ma L."/>
            <person name="Dong C."/>
            <person name="Song C."/>
            <person name="Wang X."/>
            <person name="Zheng X."/>
            <person name="Niu Y."/>
            <person name="Chen S."/>
            <person name="Feng W."/>
        </authorList>
    </citation>
    <scope>NUCLEOTIDE SEQUENCE [LARGE SCALE GENOMIC DNA]</scope>
    <source>
        <strain evidence="5">DH-2019</strain>
    </source>
</reference>
<dbReference type="SMART" id="SM00225">
    <property type="entry name" value="BTB"/>
    <property type="match status" value="1"/>
</dbReference>
<dbReference type="PROSITE" id="PS50097">
    <property type="entry name" value="BTB"/>
    <property type="match status" value="1"/>
</dbReference>
<evidence type="ECO:0000259" key="4">
    <source>
        <dbReference type="PROSITE" id="PS50144"/>
    </source>
</evidence>
<dbReference type="Gene3D" id="1.25.40.420">
    <property type="match status" value="1"/>
</dbReference>
<dbReference type="Gene3D" id="3.30.710.10">
    <property type="entry name" value="Potassium Channel Kv1.1, Chain A"/>
    <property type="match status" value="1"/>
</dbReference>
<protein>
    <recommendedName>
        <fullName evidence="7">BTB/POZ domain-containing protein</fullName>
    </recommendedName>
</protein>
<dbReference type="InterPro" id="IPR011333">
    <property type="entry name" value="SKP1/BTB/POZ_sf"/>
</dbReference>
<sequence length="307" mass="34728">MEEQEASESSSVTIRRMEKGSHDWVLNNYSLYKGIGVKKAIKSKEFTVGGHRWLIYLYPGGMTVDDYNNGDASLFVTYKSSVPVQILYELYLLDQSGKGNHRGDERFWGHKWILIASSPVFLSRLSDCHQSQDQEIIISDMEPSIFKAMLWFIYTGLLKEEEQKAASYFGSFMPNSFMSKMLAAADQFELKKLKKLCESRISEKLSRESVAYLLHIADLNHATELKVACLRFSAENQDAVLESDGYEYLKQNCPSLFLELAYKENPSSSGGEEVNSCSKIVSAVKESFAGLFFSQGASDMKHKIKES</sequence>
<evidence type="ECO:0000256" key="1">
    <source>
        <dbReference type="ARBA" id="ARBA00004906"/>
    </source>
</evidence>
<accession>A0ABR0WPW9</accession>
<keyword evidence="6" id="KW-1185">Reference proteome</keyword>
<organism evidence="5 6">
    <name type="scientific">Rehmannia glutinosa</name>
    <name type="common">Chinese foxglove</name>
    <dbReference type="NCBI Taxonomy" id="99300"/>
    <lineage>
        <taxon>Eukaryota</taxon>
        <taxon>Viridiplantae</taxon>
        <taxon>Streptophyta</taxon>
        <taxon>Embryophyta</taxon>
        <taxon>Tracheophyta</taxon>
        <taxon>Spermatophyta</taxon>
        <taxon>Magnoliopsida</taxon>
        <taxon>eudicotyledons</taxon>
        <taxon>Gunneridae</taxon>
        <taxon>Pentapetalae</taxon>
        <taxon>asterids</taxon>
        <taxon>lamiids</taxon>
        <taxon>Lamiales</taxon>
        <taxon>Orobanchaceae</taxon>
        <taxon>Rehmannieae</taxon>
        <taxon>Rehmannia</taxon>
    </lineage>
</organism>